<name>A0A2W4WEA0_9CYAN</name>
<dbReference type="Proteomes" id="UP000249354">
    <property type="component" value="Unassembled WGS sequence"/>
</dbReference>
<dbReference type="InterPro" id="IPR027417">
    <property type="entry name" value="P-loop_NTPase"/>
</dbReference>
<dbReference type="Gene3D" id="3.40.50.300">
    <property type="entry name" value="P-loop containing nucleotide triphosphate hydrolases"/>
    <property type="match status" value="1"/>
</dbReference>
<reference evidence="2" key="1">
    <citation type="submission" date="2018-04" db="EMBL/GenBank/DDBJ databases">
        <authorList>
            <person name="Cornet L."/>
        </authorList>
    </citation>
    <scope>NUCLEOTIDE SEQUENCE [LARGE SCALE GENOMIC DNA]</scope>
</reference>
<accession>A0A2W4WEA0</accession>
<dbReference type="EMBL" id="QBMC01000026">
    <property type="protein sequence ID" value="PZO20735.1"/>
    <property type="molecule type" value="Genomic_DNA"/>
</dbReference>
<comment type="caution">
    <text evidence="1">The sequence shown here is derived from an EMBL/GenBank/DDBJ whole genome shotgun (WGS) entry which is preliminary data.</text>
</comment>
<evidence type="ECO:0000313" key="1">
    <source>
        <dbReference type="EMBL" id="PZO20735.1"/>
    </source>
</evidence>
<evidence type="ECO:0008006" key="3">
    <source>
        <dbReference type="Google" id="ProtNLM"/>
    </source>
</evidence>
<evidence type="ECO:0000313" key="2">
    <source>
        <dbReference type="Proteomes" id="UP000249354"/>
    </source>
</evidence>
<reference evidence="1 2" key="2">
    <citation type="submission" date="2018-06" db="EMBL/GenBank/DDBJ databases">
        <title>Metagenomic assembly of (sub)arctic Cyanobacteria and their associated microbiome from non-axenic cultures.</title>
        <authorList>
            <person name="Baurain D."/>
        </authorList>
    </citation>
    <scope>NUCLEOTIDE SEQUENCE [LARGE SCALE GENOMIC DNA]</scope>
    <source>
        <strain evidence="1">ULC129bin1</strain>
    </source>
</reference>
<organism evidence="1 2">
    <name type="scientific">Leptolyngbya foveolarum</name>
    <dbReference type="NCBI Taxonomy" id="47253"/>
    <lineage>
        <taxon>Bacteria</taxon>
        <taxon>Bacillati</taxon>
        <taxon>Cyanobacteriota</taxon>
        <taxon>Cyanophyceae</taxon>
        <taxon>Leptolyngbyales</taxon>
        <taxon>Leptolyngbyaceae</taxon>
        <taxon>Leptolyngbya group</taxon>
        <taxon>Leptolyngbya</taxon>
    </lineage>
</organism>
<dbReference type="SUPFAM" id="SSF52540">
    <property type="entry name" value="P-loop containing nucleoside triphosphate hydrolases"/>
    <property type="match status" value="1"/>
</dbReference>
<proteinExistence type="predicted"/>
<gene>
    <name evidence="1" type="ORF">DCF25_06030</name>
</gene>
<protein>
    <recommendedName>
        <fullName evidence="3">ATP-binding protein</fullName>
    </recommendedName>
</protein>
<sequence>MKSSSALPSTNLRKAELKRVSVLLKKDSDLIVTGVPGIGRRTLIREAANQVGMRHLEVDCLRCRSAGQFVRLLSDGIRNAFSKPDEFAKIRQWILDQSPTLEPPLLDLDRLVGSIAPGKEWSLFERLLALPQHLAESLNCRVVVVFHNFAHIRAWDRHRKWETRLLQEIQQQSRVSYAIVAIVSEPWMEAMGLPVIFLGPLSDRVMQSWIVNKMAVAGLSFDPDSRSLEMFLSYVQGHIKDAIALAQRIQVVCHITPTQTPAEVIQDHHVHSSMLALVKDIEVTFEALLLLLPPTQAKLLESLSLDPTERPQSNAYIKKHYLSRGGSLQGALSSLEQKGLIYGPQFGYRVSLPLFDFWIKRS</sequence>
<dbReference type="AlphaFoldDB" id="A0A2W4WEA0"/>